<dbReference type="RefSeq" id="WP_276698296.1">
    <property type="nucleotide sequence ID" value="NZ_JADIIL010000011.1"/>
</dbReference>
<sequence>MVSGKEINQKFKSKKSNENTFCPECGSKNPLNAEFCKECGTKIPKTEISKSTNTKGSKDGINGFFDKLKLWWNKRNKKEKLVTGVGVCCLGFIIIAIIGAALPQADRAVLVLDGFSGTYEDVKIDNTTTEYVITGHTEPNATVYVNNQPITLDADNKFSYKASIPQGVTEQKVSFKVVKTGKDNNYGEITIKRETSPNTQSSSNSQSAQPQQTTTPTPTVVTISELNSGSVAEGTLVKVTGTVSQSDGYSLRIRNSDYQDILIEGTGLSAYEDQTVTVTGTYTGPSTYTTITGAARTVPTIEDGKIV</sequence>
<dbReference type="InterPro" id="IPR038587">
    <property type="entry name" value="Ribosomal_eL40_sf"/>
</dbReference>
<name>A0A843AKC6_METFO</name>
<keyword evidence="2" id="KW-0472">Membrane</keyword>
<keyword evidence="2" id="KW-0812">Transmembrane</keyword>
<comment type="caution">
    <text evidence="4">The sequence shown here is derived from an EMBL/GenBank/DDBJ whole genome shotgun (WGS) entry which is preliminary data.</text>
</comment>
<dbReference type="Proteomes" id="UP000606900">
    <property type="component" value="Unassembled WGS sequence"/>
</dbReference>
<gene>
    <name evidence="4" type="ORF">ISP06_02180</name>
</gene>
<evidence type="ECO:0000259" key="3">
    <source>
        <dbReference type="Pfam" id="PF13240"/>
    </source>
</evidence>
<organism evidence="4 5">
    <name type="scientific">Methanobacterium formicicum</name>
    <dbReference type="NCBI Taxonomy" id="2162"/>
    <lineage>
        <taxon>Archaea</taxon>
        <taxon>Methanobacteriati</taxon>
        <taxon>Methanobacteriota</taxon>
        <taxon>Methanomada group</taxon>
        <taxon>Methanobacteria</taxon>
        <taxon>Methanobacteriales</taxon>
        <taxon>Methanobacteriaceae</taxon>
        <taxon>Methanobacterium</taxon>
    </lineage>
</organism>
<dbReference type="InterPro" id="IPR026870">
    <property type="entry name" value="Zinc_ribbon_dom"/>
</dbReference>
<feature type="transmembrane region" description="Helical" evidence="2">
    <location>
        <begin position="81"/>
        <end position="102"/>
    </location>
</feature>
<protein>
    <submittedName>
        <fullName evidence="4">Zinc ribbon domain-containing protein</fullName>
    </submittedName>
</protein>
<dbReference type="Gene3D" id="4.10.1060.50">
    <property type="match status" value="1"/>
</dbReference>
<evidence type="ECO:0000313" key="4">
    <source>
        <dbReference type="EMBL" id="MBF4474266.1"/>
    </source>
</evidence>
<dbReference type="AlphaFoldDB" id="A0A843AKC6"/>
<evidence type="ECO:0000256" key="1">
    <source>
        <dbReference type="SAM" id="MobiDB-lite"/>
    </source>
</evidence>
<dbReference type="Pfam" id="PF13240">
    <property type="entry name" value="Zn_Ribbon_1"/>
    <property type="match status" value="1"/>
</dbReference>
<evidence type="ECO:0000313" key="5">
    <source>
        <dbReference type="Proteomes" id="UP000606900"/>
    </source>
</evidence>
<keyword evidence="2" id="KW-1133">Transmembrane helix</keyword>
<feature type="region of interest" description="Disordered" evidence="1">
    <location>
        <begin position="188"/>
        <end position="218"/>
    </location>
</feature>
<evidence type="ECO:0000256" key="2">
    <source>
        <dbReference type="SAM" id="Phobius"/>
    </source>
</evidence>
<reference evidence="4" key="1">
    <citation type="submission" date="2020-10" db="EMBL/GenBank/DDBJ databases">
        <title>Dehalococcoides mccartyi of a TCE/Cr reducing biochatode.</title>
        <authorList>
            <person name="Matturro B."/>
        </authorList>
    </citation>
    <scope>NUCLEOTIDE SEQUENCE</scope>
    <source>
        <strain evidence="4">Bin2</strain>
    </source>
</reference>
<feature type="compositionally biased region" description="Low complexity" evidence="1">
    <location>
        <begin position="196"/>
        <end position="218"/>
    </location>
</feature>
<accession>A0A843AKC6</accession>
<feature type="domain" description="Zinc-ribbon" evidence="3">
    <location>
        <begin position="21"/>
        <end position="43"/>
    </location>
</feature>
<dbReference type="EMBL" id="JADIIL010000011">
    <property type="protein sequence ID" value="MBF4474266.1"/>
    <property type="molecule type" value="Genomic_DNA"/>
</dbReference>
<proteinExistence type="predicted"/>